<dbReference type="EMBL" id="DS231703">
    <property type="protein sequence ID" value="KNB05323.1"/>
    <property type="molecule type" value="Genomic_DNA"/>
</dbReference>
<dbReference type="RefSeq" id="XP_018243368.1">
    <property type="nucleotide sequence ID" value="XM_018386233.1"/>
</dbReference>
<name>A0A0J9V2E9_FUSO4</name>
<sequence>MVKLDELARFYRTQLYMDIELGLHNLLIKKRDALSPPHSSPAQHYYAAFSRPPNCCWDEDSDRYTEEGNDCETPYPILGKDMKFKICQRDHPDGEGCADRVCFIPNASARKYMLDFMAKRSWQTPSLDRLEPVAYCLVRKYCSNIPSKDIETFSRIVRMLFEDLRYPDPRNWDPEVHGVLNWKGKPIQTCVDDFMSEIHGVKWKRDMREYF</sequence>
<reference evidence="1" key="1">
    <citation type="submission" date="2007-04" db="EMBL/GenBank/DDBJ databases">
        <authorList>
            <consortium name="The Broad Institute Genome Sequencing Platform"/>
            <person name="Birren B."/>
            <person name="Lander E."/>
            <person name="Galagan J."/>
            <person name="Nusbaum C."/>
            <person name="Devon K."/>
            <person name="Ma L.-J."/>
            <person name="Jaffe D."/>
            <person name="Butler J."/>
            <person name="Alvarez P."/>
            <person name="Gnerre S."/>
            <person name="Grabherr M."/>
            <person name="Kleber M."/>
            <person name="Mauceli E."/>
            <person name="Brockman W."/>
            <person name="MacCallum I.A."/>
            <person name="Young S."/>
            <person name="LaButti K."/>
            <person name="DeCaprio D."/>
            <person name="Crawford M."/>
            <person name="Koehrsen M."/>
            <person name="Engels R."/>
            <person name="Montgomery P."/>
            <person name="Pearson M."/>
            <person name="Howarth C."/>
            <person name="Larson L."/>
            <person name="White J."/>
            <person name="O'Leary S."/>
            <person name="Kodira C."/>
            <person name="Zeng Q."/>
            <person name="Yandava C."/>
            <person name="Alvarado L."/>
            <person name="Kistler C."/>
            <person name="Shim W.-B."/>
            <person name="Kang S."/>
            <person name="Woloshuk C."/>
        </authorList>
    </citation>
    <scope>NUCLEOTIDE SEQUENCE</scope>
    <source>
        <strain evidence="1">4287</strain>
    </source>
</reference>
<dbReference type="KEGG" id="fox:FOXG_07640"/>
<protein>
    <submittedName>
        <fullName evidence="1">Uncharacterized protein</fullName>
    </submittedName>
</protein>
<dbReference type="GeneID" id="28949314"/>
<dbReference type="VEuPathDB" id="FungiDB:FOXG_07640"/>
<organism evidence="1 2">
    <name type="scientific">Fusarium oxysporum f. sp. lycopersici (strain 4287 / CBS 123668 / FGSC 9935 / NRRL 34936)</name>
    <name type="common">Fusarium vascular wilt of tomato</name>
    <dbReference type="NCBI Taxonomy" id="426428"/>
    <lineage>
        <taxon>Eukaryota</taxon>
        <taxon>Fungi</taxon>
        <taxon>Dikarya</taxon>
        <taxon>Ascomycota</taxon>
        <taxon>Pezizomycotina</taxon>
        <taxon>Sordariomycetes</taxon>
        <taxon>Hypocreomycetidae</taxon>
        <taxon>Hypocreales</taxon>
        <taxon>Nectriaceae</taxon>
        <taxon>Fusarium</taxon>
        <taxon>Fusarium oxysporum species complex</taxon>
    </lineage>
</organism>
<dbReference type="AlphaFoldDB" id="A0A0J9V2E9"/>
<dbReference type="OrthoDB" id="5078661at2759"/>
<reference evidence="1" key="2">
    <citation type="journal article" date="2010" name="Nature">
        <title>Comparative genomics reveals mobile pathogenicity chromosomes in Fusarium.</title>
        <authorList>
            <person name="Ma L.J."/>
            <person name="van der Does H.C."/>
            <person name="Borkovich K.A."/>
            <person name="Coleman J.J."/>
            <person name="Daboussi M.J."/>
            <person name="Di Pietro A."/>
            <person name="Dufresne M."/>
            <person name="Freitag M."/>
            <person name="Grabherr M."/>
            <person name="Henrissat B."/>
            <person name="Houterman P.M."/>
            <person name="Kang S."/>
            <person name="Shim W.B."/>
            <person name="Woloshuk C."/>
            <person name="Xie X."/>
            <person name="Xu J.R."/>
            <person name="Antoniw J."/>
            <person name="Baker S.E."/>
            <person name="Bluhm B.H."/>
            <person name="Breakspear A."/>
            <person name="Brown D.W."/>
            <person name="Butchko R.A."/>
            <person name="Chapman S."/>
            <person name="Coulson R."/>
            <person name="Coutinho P.M."/>
            <person name="Danchin E.G."/>
            <person name="Diener A."/>
            <person name="Gale L.R."/>
            <person name="Gardiner D.M."/>
            <person name="Goff S."/>
            <person name="Hammond-Kosack K.E."/>
            <person name="Hilburn K."/>
            <person name="Hua-Van A."/>
            <person name="Jonkers W."/>
            <person name="Kazan K."/>
            <person name="Kodira C.D."/>
            <person name="Koehrsen M."/>
            <person name="Kumar L."/>
            <person name="Lee Y.H."/>
            <person name="Li L."/>
            <person name="Manners J.M."/>
            <person name="Miranda-Saavedra D."/>
            <person name="Mukherjee M."/>
            <person name="Park G."/>
            <person name="Park J."/>
            <person name="Park S.Y."/>
            <person name="Proctor R.H."/>
            <person name="Regev A."/>
            <person name="Ruiz-Roldan M.C."/>
            <person name="Sain D."/>
            <person name="Sakthikumar S."/>
            <person name="Sykes S."/>
            <person name="Schwartz D.C."/>
            <person name="Turgeon B.G."/>
            <person name="Wapinski I."/>
            <person name="Yoder O."/>
            <person name="Young S."/>
            <person name="Zeng Q."/>
            <person name="Zhou S."/>
            <person name="Galagan J."/>
            <person name="Cuomo C.A."/>
            <person name="Kistler H.C."/>
            <person name="Rep M."/>
        </authorList>
    </citation>
    <scope>NUCLEOTIDE SEQUENCE [LARGE SCALE GENOMIC DNA]</scope>
    <source>
        <strain evidence="1">4287</strain>
    </source>
</reference>
<dbReference type="Proteomes" id="UP000009097">
    <property type="component" value="Unassembled WGS sequence"/>
</dbReference>
<evidence type="ECO:0000313" key="2">
    <source>
        <dbReference type="Proteomes" id="UP000009097"/>
    </source>
</evidence>
<evidence type="ECO:0000313" key="1">
    <source>
        <dbReference type="EMBL" id="KNB05323.1"/>
    </source>
</evidence>
<proteinExistence type="predicted"/>
<gene>
    <name evidence="1" type="ORF">FOXG_07640</name>
</gene>
<accession>A0A0J9V2E9</accession>